<dbReference type="AlphaFoldDB" id="A0A0F9GZR3"/>
<organism evidence="1">
    <name type="scientific">marine sediment metagenome</name>
    <dbReference type="NCBI Taxonomy" id="412755"/>
    <lineage>
        <taxon>unclassified sequences</taxon>
        <taxon>metagenomes</taxon>
        <taxon>ecological metagenomes</taxon>
    </lineage>
</organism>
<feature type="non-terminal residue" evidence="1">
    <location>
        <position position="1"/>
    </location>
</feature>
<dbReference type="EMBL" id="LAZR01016491">
    <property type="protein sequence ID" value="KKM04275.1"/>
    <property type="molecule type" value="Genomic_DNA"/>
</dbReference>
<sequence length="65" mass="7340">QADKLKYSMEDQGRSAIDVIIGIALQLGIEQGRRMYKWEAGAYHARMRVACDTISGALFDLKDHK</sequence>
<evidence type="ECO:0000313" key="1">
    <source>
        <dbReference type="EMBL" id="KKM04275.1"/>
    </source>
</evidence>
<accession>A0A0F9GZR3</accession>
<protein>
    <submittedName>
        <fullName evidence="1">Uncharacterized protein</fullName>
    </submittedName>
</protein>
<gene>
    <name evidence="1" type="ORF">LCGC14_1765950</name>
</gene>
<proteinExistence type="predicted"/>
<reference evidence="1" key="1">
    <citation type="journal article" date="2015" name="Nature">
        <title>Complex archaea that bridge the gap between prokaryotes and eukaryotes.</title>
        <authorList>
            <person name="Spang A."/>
            <person name="Saw J.H."/>
            <person name="Jorgensen S.L."/>
            <person name="Zaremba-Niedzwiedzka K."/>
            <person name="Martijn J."/>
            <person name="Lind A.E."/>
            <person name="van Eijk R."/>
            <person name="Schleper C."/>
            <person name="Guy L."/>
            <person name="Ettema T.J."/>
        </authorList>
    </citation>
    <scope>NUCLEOTIDE SEQUENCE</scope>
</reference>
<name>A0A0F9GZR3_9ZZZZ</name>
<comment type="caution">
    <text evidence="1">The sequence shown here is derived from an EMBL/GenBank/DDBJ whole genome shotgun (WGS) entry which is preliminary data.</text>
</comment>